<organism evidence="2 3">
    <name type="scientific">Beauveria bassiana</name>
    <name type="common">White muscardine disease fungus</name>
    <name type="synonym">Tritirachium shiotae</name>
    <dbReference type="NCBI Taxonomy" id="176275"/>
    <lineage>
        <taxon>Eukaryota</taxon>
        <taxon>Fungi</taxon>
        <taxon>Dikarya</taxon>
        <taxon>Ascomycota</taxon>
        <taxon>Pezizomycotina</taxon>
        <taxon>Sordariomycetes</taxon>
        <taxon>Hypocreomycetidae</taxon>
        <taxon>Hypocreales</taxon>
        <taxon>Cordycipitaceae</taxon>
        <taxon>Beauveria</taxon>
    </lineage>
</organism>
<feature type="compositionally biased region" description="Basic and acidic residues" evidence="1">
    <location>
        <begin position="33"/>
        <end position="50"/>
    </location>
</feature>
<gene>
    <name evidence="2" type="ORF">BM221_003071</name>
</gene>
<sequence length="86" mass="9782">MFVQVRRGKPDCQRCFESGHKCRRRSSSSRSNLLERSDPNLPCQEHESPHRISNTTETYGSMRHNGEDPALTGMHGELLSLRAEGQ</sequence>
<comment type="caution">
    <text evidence="2">The sequence shown here is derived from an EMBL/GenBank/DDBJ whole genome shotgun (WGS) entry which is preliminary data.</text>
</comment>
<dbReference type="Proteomes" id="UP000235728">
    <property type="component" value="Unassembled WGS sequence"/>
</dbReference>
<evidence type="ECO:0000313" key="3">
    <source>
        <dbReference type="Proteomes" id="UP000235728"/>
    </source>
</evidence>
<evidence type="ECO:0000256" key="1">
    <source>
        <dbReference type="SAM" id="MobiDB-lite"/>
    </source>
</evidence>
<dbReference type="EMBL" id="MRVG01000003">
    <property type="protein sequence ID" value="PMB70617.1"/>
    <property type="molecule type" value="Genomic_DNA"/>
</dbReference>
<accession>A0A2N6NTL8</accession>
<proteinExistence type="predicted"/>
<evidence type="ECO:0000313" key="2">
    <source>
        <dbReference type="EMBL" id="PMB70617.1"/>
    </source>
</evidence>
<feature type="region of interest" description="Disordered" evidence="1">
    <location>
        <begin position="23"/>
        <end position="86"/>
    </location>
</feature>
<reference evidence="2 3" key="1">
    <citation type="journal article" date="2016" name="Appl. Microbiol. Biotechnol.">
        <title>Characterization of T-DNA insertion mutants with decreased virulence in the entomopathogenic fungus Beauveria bassiana JEF-007.</title>
        <authorList>
            <person name="Kim S."/>
            <person name="Lee S.J."/>
            <person name="Nai Y.S."/>
            <person name="Yu J.S."/>
            <person name="Lee M.R."/>
            <person name="Yang Y.T."/>
            <person name="Kim J.S."/>
        </authorList>
    </citation>
    <scope>NUCLEOTIDE SEQUENCE [LARGE SCALE GENOMIC DNA]</scope>
    <source>
        <strain evidence="2 3">JEF-007</strain>
    </source>
</reference>
<protein>
    <submittedName>
        <fullName evidence="2">Uncharacterized protein</fullName>
    </submittedName>
</protein>
<name>A0A2N6NTL8_BEABA</name>
<dbReference type="AlphaFoldDB" id="A0A2N6NTL8"/>